<dbReference type="SUPFAM" id="SSF51905">
    <property type="entry name" value="FAD/NAD(P)-binding domain"/>
    <property type="match status" value="1"/>
</dbReference>
<dbReference type="AlphaFoldDB" id="A0A562S277"/>
<gene>
    <name evidence="2" type="ORF">LZ24_00885</name>
</gene>
<evidence type="ECO:0000259" key="1">
    <source>
        <dbReference type="Pfam" id="PF21688"/>
    </source>
</evidence>
<dbReference type="PRINTS" id="PR00368">
    <property type="entry name" value="FADPNR"/>
</dbReference>
<dbReference type="PANTHER" id="PTHR42842:SF3">
    <property type="entry name" value="FAD_NAD(P)-BINDING OXIDOREDUCTASE FAMILY PROTEIN"/>
    <property type="match status" value="1"/>
</dbReference>
<dbReference type="PANTHER" id="PTHR42842">
    <property type="entry name" value="FAD/NAD(P)-BINDING OXIDOREDUCTASE"/>
    <property type="match status" value="1"/>
</dbReference>
<dbReference type="InterPro" id="IPR049516">
    <property type="entry name" value="FAD-depend_C"/>
</dbReference>
<accession>A0A562S277</accession>
<dbReference type="RefSeq" id="WP_144682713.1">
    <property type="nucleotide sequence ID" value="NZ_VLLC01000004.1"/>
</dbReference>
<dbReference type="InterPro" id="IPR036188">
    <property type="entry name" value="FAD/NAD-bd_sf"/>
</dbReference>
<dbReference type="OrthoDB" id="9772594at2"/>
<sequence>MQRFDIRVSPEEMEDKEKLHHRILAKAAPGDPEHFDWRIRKQSLDARGRKPLFVLQIECWEGEAPPLEKIRGFEPKALSGRRVVITGAGPAGYFAALSLLERGIKPLVLERGKDVRSRRFDIKTLYKGEVNPHSNYCFGEGGAGTYSDGKLYTRATKRGDIRRVLDLFCTFGASGAIRRQAHPHIGSNRLPAIVKSMREAIIAAGGEVHFNAFVKDFLFEDGRFRAAVLEDGERVEGDALILATGHSARDIYTLLHEKGILLEAKPFAMGVRIEHPQESIDRIFYGASPRHPALPPASYRISCQTSGRGVFSFCMCPGGSVVPASTAPGELVLNGMSFAERSGPFANAGLVTEIRLRDLDDPVGNPFAGLHFQQGVEQSLFNKGDGSQKAPAQRASDFVAARLSADLPKTSYIPGIYSAPLHQWLPPVVAKGLSEGLRLLDHRHRGYLSEEATLLAVESRTSSPVRIPRDLQTRMHPEVSGLFPCGEGAGYAGGIASAAMDGMASAEAVERYLAI</sequence>
<feature type="domain" description="FAD-dependent protein C-terminal" evidence="1">
    <location>
        <begin position="266"/>
        <end position="461"/>
    </location>
</feature>
<organism evidence="2 3">
    <name type="scientific">Desulfobotulus alkaliphilus</name>
    <dbReference type="NCBI Taxonomy" id="622671"/>
    <lineage>
        <taxon>Bacteria</taxon>
        <taxon>Pseudomonadati</taxon>
        <taxon>Thermodesulfobacteriota</taxon>
        <taxon>Desulfobacteria</taxon>
        <taxon>Desulfobacterales</taxon>
        <taxon>Desulfobacteraceae</taxon>
        <taxon>Desulfobotulus</taxon>
    </lineage>
</organism>
<dbReference type="Pfam" id="PF21688">
    <property type="entry name" value="FAD-depend_C"/>
    <property type="match status" value="1"/>
</dbReference>
<dbReference type="EMBL" id="VLLC01000004">
    <property type="protein sequence ID" value="TWI75432.1"/>
    <property type="molecule type" value="Genomic_DNA"/>
</dbReference>
<dbReference type="InterPro" id="IPR028348">
    <property type="entry name" value="FAD-binding_protein"/>
</dbReference>
<proteinExistence type="predicted"/>
<name>A0A562S277_9BACT</name>
<evidence type="ECO:0000313" key="3">
    <source>
        <dbReference type="Proteomes" id="UP000318307"/>
    </source>
</evidence>
<dbReference type="Gene3D" id="3.50.50.60">
    <property type="entry name" value="FAD/NAD(P)-binding domain"/>
    <property type="match status" value="2"/>
</dbReference>
<dbReference type="Proteomes" id="UP000318307">
    <property type="component" value="Unassembled WGS sequence"/>
</dbReference>
<dbReference type="PRINTS" id="PR00411">
    <property type="entry name" value="PNDRDTASEI"/>
</dbReference>
<keyword evidence="3" id="KW-1185">Reference proteome</keyword>
<dbReference type="PIRSF" id="PIRSF038984">
    <property type="entry name" value="FAD_binding_protein"/>
    <property type="match status" value="1"/>
</dbReference>
<reference evidence="2 3" key="1">
    <citation type="submission" date="2019-07" db="EMBL/GenBank/DDBJ databases">
        <title>Genome sequencing of 100 strains of the haloalkaliphilic chemolithoautotrophic sulfur-oxidizing bacterium Thioalkalivibrio.</title>
        <authorList>
            <person name="Muyzer G."/>
        </authorList>
    </citation>
    <scope>NUCLEOTIDE SEQUENCE [LARGE SCALE GENOMIC DNA]</scope>
    <source>
        <strain evidence="2 3">ASO4-4</strain>
    </source>
</reference>
<protein>
    <recommendedName>
        <fullName evidence="1">FAD-dependent protein C-terminal domain-containing protein</fullName>
    </recommendedName>
</protein>
<comment type="caution">
    <text evidence="2">The sequence shown here is derived from an EMBL/GenBank/DDBJ whole genome shotgun (WGS) entry which is preliminary data.</text>
</comment>
<evidence type="ECO:0000313" key="2">
    <source>
        <dbReference type="EMBL" id="TWI75432.1"/>
    </source>
</evidence>